<dbReference type="SUPFAM" id="SSF47781">
    <property type="entry name" value="RuvA domain 2-like"/>
    <property type="match status" value="1"/>
</dbReference>
<dbReference type="Proteomes" id="UP000294567">
    <property type="component" value="Unassembled WGS sequence"/>
</dbReference>
<evidence type="ECO:0000256" key="11">
    <source>
        <dbReference type="ARBA" id="ARBA00066492"/>
    </source>
</evidence>
<dbReference type="Gene3D" id="3.40.1700.10">
    <property type="entry name" value="DNA integrity scanning protein, DisA, N-terminal domain"/>
    <property type="match status" value="1"/>
</dbReference>
<keyword evidence="14" id="KW-1185">Reference proteome</keyword>
<dbReference type="SUPFAM" id="SSF143597">
    <property type="entry name" value="YojJ-like"/>
    <property type="match status" value="1"/>
</dbReference>
<keyword evidence="6" id="KW-0227">DNA damage</keyword>
<keyword evidence="3" id="KW-0808">Transferase</keyword>
<sequence>MNMDLYETLRIVAPGTPLREGLDNIINARMGALIVVGNTKEVLDIVHGGFYINCEYTSSNIYELAKMDGAIILSSDLKRIVYANAQLLPCHHIDSKETGTRHKTAERVAKQTNTLVISISKKRNIITLYKGNYKYILKDINEILNKTNQAVQTLEKYRKTLDQFIYTLTTAEFRNSTTLYDVVKTIQKMEMVLRIGKEIDMYISELGVEGRLLNMQVIELMDGIEKGSINLVRDYVKGKQDYMHVYNKLNNLSSQQLLDLNKIANILGYDDGLKTLDIKVNPKGYRILNKLPRIPNYVIENVVDSFDSFQDIINASVNQLNQVEGVGQIRSMSIVEGLKKYKEQFY</sequence>
<dbReference type="Pfam" id="PF10635">
    <property type="entry name" value="DisA-linker"/>
    <property type="match status" value="1"/>
</dbReference>
<dbReference type="InterPro" id="IPR038331">
    <property type="entry name" value="DisA_sf"/>
</dbReference>
<reference evidence="13 14" key="1">
    <citation type="submission" date="2019-03" db="EMBL/GenBank/DDBJ databases">
        <title>Genomic Encyclopedia of Type Strains, Phase IV (KMG-IV): sequencing the most valuable type-strain genomes for metagenomic binning, comparative biology and taxonomic classification.</title>
        <authorList>
            <person name="Goeker M."/>
        </authorList>
    </citation>
    <scope>NUCLEOTIDE SEQUENCE [LARGE SCALE GENOMIC DNA]</scope>
    <source>
        <strain evidence="13 14">DSM 26752</strain>
    </source>
</reference>
<evidence type="ECO:0000256" key="6">
    <source>
        <dbReference type="ARBA" id="ARBA00022763"/>
    </source>
</evidence>
<dbReference type="PANTHER" id="PTHR34185:SF3">
    <property type="entry name" value="DNA INTEGRITY SCANNING PROTEIN DISA"/>
    <property type="match status" value="1"/>
</dbReference>
<keyword evidence="5" id="KW-0547">Nucleotide-binding</keyword>
<dbReference type="GO" id="GO:0006281">
    <property type="term" value="P:DNA repair"/>
    <property type="evidence" value="ECO:0007669"/>
    <property type="project" value="UniProtKB-KW"/>
</dbReference>
<dbReference type="InterPro" id="IPR010994">
    <property type="entry name" value="RuvA_2-like"/>
</dbReference>
<evidence type="ECO:0000256" key="10">
    <source>
        <dbReference type="ARBA" id="ARBA00023204"/>
    </source>
</evidence>
<dbReference type="NCBIfam" id="NF010009">
    <property type="entry name" value="PRK13482.1"/>
    <property type="match status" value="1"/>
</dbReference>
<protein>
    <recommendedName>
        <fullName evidence="11">diadenylate cyclase</fullName>
        <ecNumber evidence="11">2.7.7.85</ecNumber>
    </recommendedName>
</protein>
<comment type="caution">
    <text evidence="13">The sequence shown here is derived from an EMBL/GenBank/DDBJ whole genome shotgun (WGS) entry which is preliminary data.</text>
</comment>
<dbReference type="RefSeq" id="WP_132028442.1">
    <property type="nucleotide sequence ID" value="NZ_CP068564.1"/>
</dbReference>
<evidence type="ECO:0000256" key="2">
    <source>
        <dbReference type="ARBA" id="ARBA00001946"/>
    </source>
</evidence>
<dbReference type="Pfam" id="PF02457">
    <property type="entry name" value="DAC"/>
    <property type="match status" value="1"/>
</dbReference>
<feature type="domain" description="DAC" evidence="12">
    <location>
        <begin position="2"/>
        <end position="142"/>
    </location>
</feature>
<keyword evidence="4" id="KW-0548">Nucleotidyltransferase</keyword>
<keyword evidence="8" id="KW-0460">Magnesium</keyword>
<dbReference type="OrthoDB" id="41841at2"/>
<dbReference type="GO" id="GO:0106408">
    <property type="term" value="F:diadenylate cyclase activity"/>
    <property type="evidence" value="ECO:0007669"/>
    <property type="project" value="UniProtKB-EC"/>
</dbReference>
<dbReference type="HAMAP" id="MF_01438">
    <property type="entry name" value="DisA"/>
    <property type="match status" value="1"/>
</dbReference>
<dbReference type="Gene3D" id="1.20.1260.110">
    <property type="entry name" value="DNA integrity scanning linker region"/>
    <property type="match status" value="1"/>
</dbReference>
<comment type="cofactor">
    <cofactor evidence="2">
        <name>Mg(2+)</name>
        <dbReference type="ChEBI" id="CHEBI:18420"/>
    </cofactor>
</comment>
<keyword evidence="10" id="KW-0234">DNA repair</keyword>
<evidence type="ECO:0000256" key="7">
    <source>
        <dbReference type="ARBA" id="ARBA00022840"/>
    </source>
</evidence>
<dbReference type="GO" id="GO:0004016">
    <property type="term" value="F:adenylate cyclase activity"/>
    <property type="evidence" value="ECO:0007669"/>
    <property type="project" value="TreeGrafter"/>
</dbReference>
<dbReference type="AlphaFoldDB" id="A0A4R3KU05"/>
<evidence type="ECO:0000256" key="9">
    <source>
        <dbReference type="ARBA" id="ARBA00023125"/>
    </source>
</evidence>
<keyword evidence="9" id="KW-0238">DNA-binding</keyword>
<comment type="catalytic activity">
    <reaction evidence="1">
        <text>2 ATP = 3',3'-c-di-AMP + 2 diphosphate</text>
        <dbReference type="Rhea" id="RHEA:35655"/>
        <dbReference type="ChEBI" id="CHEBI:30616"/>
        <dbReference type="ChEBI" id="CHEBI:33019"/>
        <dbReference type="ChEBI" id="CHEBI:71500"/>
        <dbReference type="EC" id="2.7.7.85"/>
    </reaction>
</comment>
<dbReference type="InterPro" id="IPR018906">
    <property type="entry name" value="DNA_integrity_scan_DisA_link"/>
</dbReference>
<evidence type="ECO:0000256" key="8">
    <source>
        <dbReference type="ARBA" id="ARBA00022842"/>
    </source>
</evidence>
<evidence type="ECO:0000256" key="4">
    <source>
        <dbReference type="ARBA" id="ARBA00022695"/>
    </source>
</evidence>
<organism evidence="13 14">
    <name type="scientific">Keratinibaculum paraultunense</name>
    <dbReference type="NCBI Taxonomy" id="1278232"/>
    <lineage>
        <taxon>Bacteria</taxon>
        <taxon>Bacillati</taxon>
        <taxon>Bacillota</taxon>
        <taxon>Tissierellia</taxon>
        <taxon>Tissierellales</taxon>
        <taxon>Tepidimicrobiaceae</taxon>
        <taxon>Keratinibaculum</taxon>
    </lineage>
</organism>
<evidence type="ECO:0000313" key="14">
    <source>
        <dbReference type="Proteomes" id="UP000294567"/>
    </source>
</evidence>
<dbReference type="PROSITE" id="PS51794">
    <property type="entry name" value="DAC"/>
    <property type="match status" value="1"/>
</dbReference>
<dbReference type="GO" id="GO:0005524">
    <property type="term" value="F:ATP binding"/>
    <property type="evidence" value="ECO:0007669"/>
    <property type="project" value="UniProtKB-KW"/>
</dbReference>
<keyword evidence="7" id="KW-0067">ATP-binding</keyword>
<accession>A0A4R3KU05</accession>
<evidence type="ECO:0000256" key="1">
    <source>
        <dbReference type="ARBA" id="ARBA00000877"/>
    </source>
</evidence>
<evidence type="ECO:0000259" key="12">
    <source>
        <dbReference type="PROSITE" id="PS51794"/>
    </source>
</evidence>
<dbReference type="InterPro" id="IPR036888">
    <property type="entry name" value="DNA_integrity_DisA_N_sf"/>
</dbReference>
<proteinExistence type="inferred from homology"/>
<dbReference type="InterPro" id="IPR050338">
    <property type="entry name" value="DisA"/>
</dbReference>
<evidence type="ECO:0000256" key="3">
    <source>
        <dbReference type="ARBA" id="ARBA00022679"/>
    </source>
</evidence>
<dbReference type="PANTHER" id="PTHR34185">
    <property type="entry name" value="DIADENYLATE CYCLASE"/>
    <property type="match status" value="1"/>
</dbReference>
<dbReference type="InterPro" id="IPR003390">
    <property type="entry name" value="DNA_integrity_scan_DisA_N"/>
</dbReference>
<dbReference type="FunFam" id="3.40.1700.10:FF:000001">
    <property type="entry name" value="DNA integrity scanning protein DisA"/>
    <property type="match status" value="1"/>
</dbReference>
<dbReference type="InterPro" id="IPR023763">
    <property type="entry name" value="DNA_integrity_scanning_protein"/>
</dbReference>
<name>A0A4R3KU05_9FIRM</name>
<evidence type="ECO:0000313" key="13">
    <source>
        <dbReference type="EMBL" id="TCS88063.1"/>
    </source>
</evidence>
<dbReference type="EC" id="2.7.7.85" evidence="11"/>
<dbReference type="EMBL" id="SMAE01000009">
    <property type="protein sequence ID" value="TCS88063.1"/>
    <property type="molecule type" value="Genomic_DNA"/>
</dbReference>
<gene>
    <name evidence="13" type="ORF">EDD65_109108</name>
</gene>
<dbReference type="GO" id="GO:0003677">
    <property type="term" value="F:DNA binding"/>
    <property type="evidence" value="ECO:0007669"/>
    <property type="project" value="UniProtKB-KW"/>
</dbReference>
<dbReference type="Gene3D" id="1.10.150.20">
    <property type="entry name" value="5' to 3' exonuclease, C-terminal subdomain"/>
    <property type="match status" value="1"/>
</dbReference>
<evidence type="ECO:0000256" key="5">
    <source>
        <dbReference type="ARBA" id="ARBA00022741"/>
    </source>
</evidence>